<reference evidence="1 2" key="1">
    <citation type="submission" date="2016-10" db="EMBL/GenBank/DDBJ databases">
        <authorList>
            <person name="de Groot N.N."/>
        </authorList>
    </citation>
    <scope>NUCLEOTIDE SEQUENCE [LARGE SCALE GENOMIC DNA]</scope>
    <source>
        <strain evidence="1 2">DSM 23609</strain>
    </source>
</reference>
<dbReference type="Pfam" id="PF12787">
    <property type="entry name" value="EcsC"/>
    <property type="match status" value="1"/>
</dbReference>
<evidence type="ECO:0000313" key="1">
    <source>
        <dbReference type="EMBL" id="SFF22528.1"/>
    </source>
</evidence>
<dbReference type="STRING" id="1076937.SAMN04488120_10134"/>
<dbReference type="Proteomes" id="UP000199771">
    <property type="component" value="Unassembled WGS sequence"/>
</dbReference>
<dbReference type="RefSeq" id="WP_159431022.1">
    <property type="nucleotide sequence ID" value="NZ_FOOC01000001.1"/>
</dbReference>
<protein>
    <submittedName>
        <fullName evidence="1">EcsC protein family protein</fullName>
    </submittedName>
</protein>
<dbReference type="PANTHER" id="PTHR41260:SF1">
    <property type="entry name" value="PROTEIN ECSC"/>
    <property type="match status" value="1"/>
</dbReference>
<organism evidence="1 2">
    <name type="scientific">Fontimonas thermophila</name>
    <dbReference type="NCBI Taxonomy" id="1076937"/>
    <lineage>
        <taxon>Bacteria</taxon>
        <taxon>Pseudomonadati</taxon>
        <taxon>Pseudomonadota</taxon>
        <taxon>Gammaproteobacteria</taxon>
        <taxon>Nevskiales</taxon>
        <taxon>Nevskiaceae</taxon>
        <taxon>Fontimonas</taxon>
    </lineage>
</organism>
<evidence type="ECO:0000313" key="2">
    <source>
        <dbReference type="Proteomes" id="UP000199771"/>
    </source>
</evidence>
<dbReference type="PANTHER" id="PTHR41260">
    <property type="entry name" value="PROTEIN ECSC"/>
    <property type="match status" value="1"/>
</dbReference>
<sequence>MIVPTGQASAKPEAIDAPDAYARARRADIQRWLEAPPDWGTRLLAKPSHVAARLTQQLVPVGVLRASLQALDGVAGRIAGGRDILRWAGVDTLEALAQRSLREADALARRVERRAILLAGGSGAALGIGGAAGMVADIPTLLTLALRTIHRTAYCYGEDWGQPGAQGLSIGVFALASANSYEEKRAAWAALHEGRPLLDAAWRDGVERIAERELAKDAAQFSLNTLASRIGAHLGTRKSGGALPVIGAVVGGAVNAGYIHDIAQAAQYTLAARCLRRMGLAPDTGRGA</sequence>
<proteinExistence type="predicted"/>
<dbReference type="InterPro" id="IPR024787">
    <property type="entry name" value="EcsC"/>
</dbReference>
<accession>A0A1I2GZ33</accession>
<dbReference type="AlphaFoldDB" id="A0A1I2GZ33"/>
<keyword evidence="2" id="KW-1185">Reference proteome</keyword>
<name>A0A1I2GZ33_9GAMM</name>
<gene>
    <name evidence="1" type="ORF">SAMN04488120_10134</name>
</gene>
<dbReference type="OrthoDB" id="5568290at2"/>
<dbReference type="EMBL" id="FOOC01000001">
    <property type="protein sequence ID" value="SFF22528.1"/>
    <property type="molecule type" value="Genomic_DNA"/>
</dbReference>